<comment type="caution">
    <text evidence="3">The sequence shown here is derived from an EMBL/GenBank/DDBJ whole genome shotgun (WGS) entry which is preliminary data.</text>
</comment>
<reference evidence="3 4" key="1">
    <citation type="submission" date="2019-03" db="EMBL/GenBank/DDBJ databases">
        <title>Genomic Encyclopedia of Type Strains, Phase IV (KMG-IV): sequencing the most valuable type-strain genomes for metagenomic binning, comparative biology and taxonomic classification.</title>
        <authorList>
            <person name="Goeker M."/>
        </authorList>
    </citation>
    <scope>NUCLEOTIDE SEQUENCE [LARGE SCALE GENOMIC DNA]</scope>
    <source>
        <strain evidence="3 4">DSM 24830</strain>
    </source>
</reference>
<evidence type="ECO:0000313" key="4">
    <source>
        <dbReference type="Proteomes" id="UP000294887"/>
    </source>
</evidence>
<gene>
    <name evidence="3" type="ORF">EV695_1564</name>
</gene>
<dbReference type="InterPro" id="IPR023393">
    <property type="entry name" value="START-like_dom_sf"/>
</dbReference>
<dbReference type="InterPro" id="IPR002913">
    <property type="entry name" value="START_lipid-bd_dom"/>
</dbReference>
<dbReference type="CDD" id="cd08876">
    <property type="entry name" value="START_1"/>
    <property type="match status" value="1"/>
</dbReference>
<keyword evidence="1" id="KW-0732">Signal</keyword>
<feature type="chain" id="PRO_5020299687" evidence="1">
    <location>
        <begin position="25"/>
        <end position="214"/>
    </location>
</feature>
<dbReference type="PIRSF" id="PIRSF039033">
    <property type="entry name" value="START_dom"/>
    <property type="match status" value="1"/>
</dbReference>
<dbReference type="InterPro" id="IPR051213">
    <property type="entry name" value="START_lipid_transfer"/>
</dbReference>
<dbReference type="Pfam" id="PF01852">
    <property type="entry name" value="START"/>
    <property type="match status" value="1"/>
</dbReference>
<dbReference type="OrthoDB" id="5734556at2"/>
<organism evidence="3 4">
    <name type="scientific">Cocleimonas flava</name>
    <dbReference type="NCBI Taxonomy" id="634765"/>
    <lineage>
        <taxon>Bacteria</taxon>
        <taxon>Pseudomonadati</taxon>
        <taxon>Pseudomonadota</taxon>
        <taxon>Gammaproteobacteria</taxon>
        <taxon>Thiotrichales</taxon>
        <taxon>Thiotrichaceae</taxon>
        <taxon>Cocleimonas</taxon>
    </lineage>
</organism>
<dbReference type="EMBL" id="SMFQ01000003">
    <property type="protein sequence ID" value="TCJ87062.1"/>
    <property type="molecule type" value="Genomic_DNA"/>
</dbReference>
<protein>
    <submittedName>
        <fullName evidence="3">START domain-containing protein</fullName>
    </submittedName>
</protein>
<proteinExistence type="predicted"/>
<keyword evidence="4" id="KW-1185">Reference proteome</keyword>
<dbReference type="PROSITE" id="PS50848">
    <property type="entry name" value="START"/>
    <property type="match status" value="1"/>
</dbReference>
<dbReference type="PANTHER" id="PTHR19308">
    <property type="entry name" value="PHOSPHATIDYLCHOLINE TRANSFER PROTEIN"/>
    <property type="match status" value="1"/>
</dbReference>
<evidence type="ECO:0000259" key="2">
    <source>
        <dbReference type="PROSITE" id="PS50848"/>
    </source>
</evidence>
<dbReference type="AlphaFoldDB" id="A0A4R1F3B9"/>
<accession>A0A4R1F3B9</accession>
<dbReference type="InterPro" id="IPR028347">
    <property type="entry name" value="START_dom_prot"/>
</dbReference>
<evidence type="ECO:0000256" key="1">
    <source>
        <dbReference type="SAM" id="SignalP"/>
    </source>
</evidence>
<dbReference type="RefSeq" id="WP_131905371.1">
    <property type="nucleotide sequence ID" value="NZ_BAAAFU010000004.1"/>
</dbReference>
<dbReference type="Proteomes" id="UP000294887">
    <property type="component" value="Unassembled WGS sequence"/>
</dbReference>
<feature type="domain" description="START" evidence="2">
    <location>
        <begin position="24"/>
        <end position="209"/>
    </location>
</feature>
<name>A0A4R1F3B9_9GAMM</name>
<dbReference type="GO" id="GO:0005737">
    <property type="term" value="C:cytoplasm"/>
    <property type="evidence" value="ECO:0007669"/>
    <property type="project" value="UniProtKB-ARBA"/>
</dbReference>
<dbReference type="SUPFAM" id="SSF55961">
    <property type="entry name" value="Bet v1-like"/>
    <property type="match status" value="1"/>
</dbReference>
<dbReference type="SMART" id="SM00234">
    <property type="entry name" value="START"/>
    <property type="match status" value="1"/>
</dbReference>
<sequence>MIKNYTKLGFLFSMLLIFSVPIFATQDNWYLEKEEDNIQVFVSKTKGSPLKSFRGVVTVDNPLNSVLSVIADTSSYPRWVHNCKSAKTIKRVSETEIYNHIVTDMPWPVIDRDSVVQSVKTQNKTSNQITITFVSKPALIEKLPKTVRISKMQGLWELTPLQNGKLKILYQMSVDPGGNIPKWLVNSLAVDIPYHTLNNLRRIAKEDKYKKASK</sequence>
<dbReference type="Gene3D" id="3.30.530.20">
    <property type="match status" value="1"/>
</dbReference>
<evidence type="ECO:0000313" key="3">
    <source>
        <dbReference type="EMBL" id="TCJ87062.1"/>
    </source>
</evidence>
<dbReference type="GO" id="GO:0008289">
    <property type="term" value="F:lipid binding"/>
    <property type="evidence" value="ECO:0007669"/>
    <property type="project" value="InterPro"/>
</dbReference>
<feature type="signal peptide" evidence="1">
    <location>
        <begin position="1"/>
        <end position="24"/>
    </location>
</feature>
<dbReference type="PANTHER" id="PTHR19308:SF14">
    <property type="entry name" value="START DOMAIN-CONTAINING PROTEIN"/>
    <property type="match status" value="1"/>
</dbReference>